<feature type="domain" description="Dinitrogenase iron-molybdenum cofactor biosynthesis" evidence="1">
    <location>
        <begin position="14"/>
        <end position="102"/>
    </location>
</feature>
<keyword evidence="3" id="KW-1185">Reference proteome</keyword>
<evidence type="ECO:0000313" key="2">
    <source>
        <dbReference type="EMBL" id="PNR98473.1"/>
    </source>
</evidence>
<dbReference type="AlphaFoldDB" id="A0A2K1P6P9"/>
<name>A0A2K1P6P9_9BACT</name>
<dbReference type="Pfam" id="PF02579">
    <property type="entry name" value="Nitro_FeMo-Co"/>
    <property type="match status" value="1"/>
</dbReference>
<gene>
    <name evidence="2" type="ORF">X928_09275</name>
</gene>
<dbReference type="InterPro" id="IPR033913">
    <property type="entry name" value="MTH1175_dom"/>
</dbReference>
<dbReference type="SUPFAM" id="SSF53146">
    <property type="entry name" value="Nitrogenase accessory factor-like"/>
    <property type="match status" value="1"/>
</dbReference>
<evidence type="ECO:0000313" key="3">
    <source>
        <dbReference type="Proteomes" id="UP000236199"/>
    </source>
</evidence>
<dbReference type="RefSeq" id="WP_103079418.1">
    <property type="nucleotide sequence ID" value="NZ_AZRM01000056.1"/>
</dbReference>
<dbReference type="InterPro" id="IPR036105">
    <property type="entry name" value="DiNase_FeMo-co_biosyn_sf"/>
</dbReference>
<evidence type="ECO:0000259" key="1">
    <source>
        <dbReference type="Pfam" id="PF02579"/>
    </source>
</evidence>
<proteinExistence type="predicted"/>
<dbReference type="Gene3D" id="3.30.420.130">
    <property type="entry name" value="Dinitrogenase iron-molybdenum cofactor biosynthesis domain"/>
    <property type="match status" value="1"/>
</dbReference>
<dbReference type="Proteomes" id="UP000236199">
    <property type="component" value="Unassembled WGS sequence"/>
</dbReference>
<organism evidence="2 3">
    <name type="scientific">Petrotoga miotherma DSM 10691</name>
    <dbReference type="NCBI Taxonomy" id="1434326"/>
    <lineage>
        <taxon>Bacteria</taxon>
        <taxon>Thermotogati</taxon>
        <taxon>Thermotogota</taxon>
        <taxon>Thermotogae</taxon>
        <taxon>Petrotogales</taxon>
        <taxon>Petrotogaceae</taxon>
        <taxon>Petrotoga</taxon>
    </lineage>
</organism>
<dbReference type="CDD" id="cd00851">
    <property type="entry name" value="MTH1175"/>
    <property type="match status" value="1"/>
</dbReference>
<sequence>MKIAIPLIENIGKDSRISEHFGHAPYFAFVDLKENKEYSYEIEKNPLENHSTGEIPQYMHEKGVELMVVRGIGMKAINVFENLNIQVIRGVDGTLKEIIEAISSNNLKDRDYTVKSKFHDQGV</sequence>
<dbReference type="InterPro" id="IPR003731">
    <property type="entry name" value="Di-Nase_FeMo-co_biosynth"/>
</dbReference>
<protein>
    <submittedName>
        <fullName evidence="2">Dinitrogenase iron-molybdenum cofactor biosynthesis protein</fullName>
    </submittedName>
</protein>
<dbReference type="EMBL" id="AZRM01000056">
    <property type="protein sequence ID" value="PNR98473.1"/>
    <property type="molecule type" value="Genomic_DNA"/>
</dbReference>
<dbReference type="PANTHER" id="PTHR42983:SF1">
    <property type="entry name" value="IRON-MOLYBDENUM PROTEIN"/>
    <property type="match status" value="1"/>
</dbReference>
<accession>A0A2K1P6P9</accession>
<dbReference type="OrthoDB" id="280278at2"/>
<reference evidence="2 3" key="1">
    <citation type="submission" date="2013-12" db="EMBL/GenBank/DDBJ databases">
        <title>Comparative genomics of Petrotoga isolates.</title>
        <authorList>
            <person name="Nesbo C.L."/>
            <person name="Charchuk R."/>
            <person name="Chow K."/>
        </authorList>
    </citation>
    <scope>NUCLEOTIDE SEQUENCE [LARGE SCALE GENOMIC DNA]</scope>
    <source>
        <strain evidence="2 3">DSM 10691</strain>
    </source>
</reference>
<comment type="caution">
    <text evidence="2">The sequence shown here is derived from an EMBL/GenBank/DDBJ whole genome shotgun (WGS) entry which is preliminary data.</text>
</comment>
<dbReference type="PANTHER" id="PTHR42983">
    <property type="entry name" value="DINITROGENASE IRON-MOLYBDENUM COFACTOR PROTEIN-RELATED"/>
    <property type="match status" value="1"/>
</dbReference>